<reference evidence="2" key="1">
    <citation type="journal article" date="2019" name="Int. J. Syst. Evol. Microbiol.">
        <title>The Global Catalogue of Microorganisms (GCM) 10K type strain sequencing project: providing services to taxonomists for standard genome sequencing and annotation.</title>
        <authorList>
            <consortium name="The Broad Institute Genomics Platform"/>
            <consortium name="The Broad Institute Genome Sequencing Center for Infectious Disease"/>
            <person name="Wu L."/>
            <person name="Ma J."/>
        </authorList>
    </citation>
    <scope>NUCLEOTIDE SEQUENCE [LARGE SCALE GENOMIC DNA]</scope>
    <source>
        <strain evidence="2">NBRC 12467</strain>
    </source>
</reference>
<gene>
    <name evidence="1" type="ORF">GCM10007872_08660</name>
</gene>
<protein>
    <submittedName>
        <fullName evidence="1">Uncharacterized protein</fullName>
    </submittedName>
</protein>
<comment type="caution">
    <text evidence="1">The sequence shown here is derived from an EMBL/GenBank/DDBJ whole genome shotgun (WGS) entry which is preliminary data.</text>
</comment>
<dbReference type="EMBL" id="BSNZ01000005">
    <property type="protein sequence ID" value="GLQ83958.1"/>
    <property type="molecule type" value="Genomic_DNA"/>
</dbReference>
<organism evidence="1 2">
    <name type="scientific">Gluconobacter sphaericus NBRC 12467</name>
    <dbReference type="NCBI Taxonomy" id="1307951"/>
    <lineage>
        <taxon>Bacteria</taxon>
        <taxon>Pseudomonadati</taxon>
        <taxon>Pseudomonadota</taxon>
        <taxon>Alphaproteobacteria</taxon>
        <taxon>Acetobacterales</taxon>
        <taxon>Acetobacteraceae</taxon>
        <taxon>Gluconobacter</taxon>
    </lineage>
</organism>
<keyword evidence="2" id="KW-1185">Reference proteome</keyword>
<evidence type="ECO:0000313" key="1">
    <source>
        <dbReference type="EMBL" id="GLQ83958.1"/>
    </source>
</evidence>
<name>A0AA37SGH3_9PROT</name>
<sequence>MVPPFAERLTRLSLELGRLDQALRHGSPVPAFLFRQRLDAIQRHSAVDGWLIDPWYLVAELHGLVPKMVGQDGYGCGIPCLYALALVRSPGCYAGECHYRSRSVPE</sequence>
<accession>A0AA37SGH3</accession>
<dbReference type="RefSeq" id="WP_228123968.1">
    <property type="nucleotide sequence ID" value="NZ_BARA01000116.1"/>
</dbReference>
<dbReference type="AlphaFoldDB" id="A0AA37SGH3"/>
<dbReference type="Proteomes" id="UP001156708">
    <property type="component" value="Unassembled WGS sequence"/>
</dbReference>
<evidence type="ECO:0000313" key="2">
    <source>
        <dbReference type="Proteomes" id="UP001156708"/>
    </source>
</evidence>
<proteinExistence type="predicted"/>